<dbReference type="Gene3D" id="3.80.10.10">
    <property type="entry name" value="Ribonuclease Inhibitor"/>
    <property type="match status" value="4"/>
</dbReference>
<evidence type="ECO:0000256" key="6">
    <source>
        <dbReference type="SAM" id="SignalP"/>
    </source>
</evidence>
<dbReference type="InterPro" id="IPR001611">
    <property type="entry name" value="Leu-rich_rpt"/>
</dbReference>
<keyword evidence="5" id="KW-1133">Transmembrane helix</keyword>
<feature type="transmembrane region" description="Helical" evidence="5">
    <location>
        <begin position="537"/>
        <end position="558"/>
    </location>
</feature>
<keyword evidence="2 6" id="KW-0732">Signal</keyword>
<organism evidence="7">
    <name type="scientific">Lutzomyia longipalpis</name>
    <name type="common">Sand fly</name>
    <dbReference type="NCBI Taxonomy" id="7200"/>
    <lineage>
        <taxon>Eukaryota</taxon>
        <taxon>Metazoa</taxon>
        <taxon>Ecdysozoa</taxon>
        <taxon>Arthropoda</taxon>
        <taxon>Hexapoda</taxon>
        <taxon>Insecta</taxon>
        <taxon>Pterygota</taxon>
        <taxon>Neoptera</taxon>
        <taxon>Endopterygota</taxon>
        <taxon>Diptera</taxon>
        <taxon>Nematocera</taxon>
        <taxon>Psychodoidea</taxon>
        <taxon>Psychodidae</taxon>
        <taxon>Lutzomyia</taxon>
        <taxon>Lutzomyia</taxon>
    </lineage>
</organism>
<feature type="region of interest" description="Disordered" evidence="4">
    <location>
        <begin position="641"/>
        <end position="724"/>
    </location>
</feature>
<feature type="signal peptide" evidence="6">
    <location>
        <begin position="1"/>
        <end position="21"/>
    </location>
</feature>
<dbReference type="InterPro" id="IPR050328">
    <property type="entry name" value="Dev_Immune_Receptor"/>
</dbReference>
<dbReference type="PANTHER" id="PTHR24373">
    <property type="entry name" value="SLIT RELATED LEUCINE-RICH REPEAT NEURONAL PROTEIN"/>
    <property type="match status" value="1"/>
</dbReference>
<keyword evidence="5" id="KW-0812">Transmembrane</keyword>
<reference evidence="7" key="1">
    <citation type="journal article" date="2020" name="BMC">
        <title>Leishmania infection induces a limited differential gene expression in the sand fly midgut.</title>
        <authorList>
            <person name="Coutinho-Abreu I.V."/>
            <person name="Serafim T.D."/>
            <person name="Meneses C."/>
            <person name="Kamhawi S."/>
            <person name="Oliveira F."/>
            <person name="Valenzuela J.G."/>
        </authorList>
    </citation>
    <scope>NUCLEOTIDE SEQUENCE</scope>
    <source>
        <strain evidence="7">Jacobina</strain>
        <tissue evidence="7">Midgut</tissue>
    </source>
</reference>
<name>A0A7G3ARW2_LUTLO</name>
<dbReference type="InterPro" id="IPR032675">
    <property type="entry name" value="LRR_dom_sf"/>
</dbReference>
<keyword evidence="1" id="KW-0433">Leucine-rich repeat</keyword>
<feature type="compositionally biased region" description="Basic and acidic residues" evidence="4">
    <location>
        <begin position="838"/>
        <end position="869"/>
    </location>
</feature>
<dbReference type="InterPro" id="IPR003591">
    <property type="entry name" value="Leu-rich_rpt_typical-subtyp"/>
</dbReference>
<dbReference type="AlphaFoldDB" id="A0A7G3ARW2"/>
<dbReference type="EMBL" id="GITU01005440">
    <property type="protein sequence ID" value="MBC1174143.1"/>
    <property type="molecule type" value="Transcribed_RNA"/>
</dbReference>
<evidence type="ECO:0000256" key="4">
    <source>
        <dbReference type="SAM" id="MobiDB-lite"/>
    </source>
</evidence>
<feature type="compositionally biased region" description="Basic and acidic residues" evidence="4">
    <location>
        <begin position="660"/>
        <end position="678"/>
    </location>
</feature>
<dbReference type="VEuPathDB" id="VectorBase:LLONM1_005737"/>
<evidence type="ECO:0000256" key="3">
    <source>
        <dbReference type="ARBA" id="ARBA00022737"/>
    </source>
</evidence>
<proteinExistence type="predicted"/>
<sequence>MNSVVWSFILGITFYVASVGSLILCPAECHCALHGINLNVDCSGLAISELPDLSELEVSWLDLSDNEFTEIPAELQNFPQLEALDMSGNKISHLSGSSLSGMHNLKTLNLARNNISNLMDINPNTLLQPSPIAMLNLAKNPITSFSSVEENAILVSKTLKTLDLSECKIVRMAGNQMLSGLLKIEHLNMAGNPLRTLSSVASDSLTTLNLVNCRLGSLPIAVFANLPALVHVNLARNNRLSLVTKNGEYVASESLKRIDLSYCNMGGVEIAGFPHLTTAVLRGNMIRQLGQDIFKSNVYLENLDLSFNAISYVNPGTFKDLGNLKHLDISFNMIPRIDRDTFKHNNMLTTINLSRNYIGRFNRIQAKAVNSLNMSWCEIIAIDADALQGCPVLTELDLSNNLITSIPDNLNSQSLQTLDLSMCRITSIRNSTFSDFPELSRINLSGNRFTTPFRVDFFSDLLYLQEIGLGDNPWRCECRNTEFYKFFSFLVEPPSKIWDKSHLRCNSPDDLYGVPWDVACFHIWYPNGSSLGTAEKVWTIIMVSMIVFAGSICIIMSVRKCIDGRKLTAREREREEFIEHHRDIIRQNRMAMEQEAQLNAPDPRETRPPCYEDAILMPRLDGSFASLNELNMRREKRRKLLDKDENEDETDGVITRRNRCRSEEVLSMRESRTEDGQTRRSRRQRNANPPESLEMARNTLIERSSLLPPPTEPPPPTPPRNSAFRAQDNELHYHSTEVVNLHLTTVEIVPRTPEEEASAGMAEIDQITMRARNDDDTSPYAKRKQKHMSTFKGDEEVILPSTSSRSSGERIHVVDDYFAPAESPRKNRSSDEDFESFSSREIDEIPRAVQSDDKRDVGQKVRRPTESDL</sequence>
<keyword evidence="5" id="KW-0472">Membrane</keyword>
<dbReference type="Pfam" id="PF00560">
    <property type="entry name" value="LRR_1"/>
    <property type="match status" value="2"/>
</dbReference>
<accession>A0A7G3ARW2</accession>
<dbReference type="SUPFAM" id="SSF52058">
    <property type="entry name" value="L domain-like"/>
    <property type="match status" value="2"/>
</dbReference>
<dbReference type="PANTHER" id="PTHR24373:SF275">
    <property type="entry name" value="TIR DOMAIN-CONTAINING PROTEIN"/>
    <property type="match status" value="1"/>
</dbReference>
<evidence type="ECO:0000256" key="2">
    <source>
        <dbReference type="ARBA" id="ARBA00022729"/>
    </source>
</evidence>
<dbReference type="Pfam" id="PF13855">
    <property type="entry name" value="LRR_8"/>
    <property type="match status" value="3"/>
</dbReference>
<keyword evidence="3" id="KW-0677">Repeat</keyword>
<evidence type="ECO:0000313" key="7">
    <source>
        <dbReference type="EMBL" id="MBC1174143.1"/>
    </source>
</evidence>
<dbReference type="PROSITE" id="PS51450">
    <property type="entry name" value="LRR"/>
    <property type="match status" value="4"/>
</dbReference>
<feature type="chain" id="PRO_5028964793" evidence="6">
    <location>
        <begin position="22"/>
        <end position="869"/>
    </location>
</feature>
<protein>
    <submittedName>
        <fullName evidence="7">Putative membrane glycoprotein lig-1</fullName>
    </submittedName>
</protein>
<evidence type="ECO:0000256" key="1">
    <source>
        <dbReference type="ARBA" id="ARBA00022614"/>
    </source>
</evidence>
<dbReference type="SMART" id="SM00369">
    <property type="entry name" value="LRR_TYP"/>
    <property type="match status" value="10"/>
</dbReference>
<evidence type="ECO:0000256" key="5">
    <source>
        <dbReference type="SAM" id="Phobius"/>
    </source>
</evidence>
<feature type="region of interest" description="Disordered" evidence="4">
    <location>
        <begin position="767"/>
        <end position="869"/>
    </location>
</feature>
<feature type="compositionally biased region" description="Pro residues" evidence="4">
    <location>
        <begin position="707"/>
        <end position="719"/>
    </location>
</feature>
<dbReference type="SMART" id="SM00365">
    <property type="entry name" value="LRR_SD22"/>
    <property type="match status" value="7"/>
</dbReference>